<dbReference type="GO" id="GO:0005737">
    <property type="term" value="C:cytoplasm"/>
    <property type="evidence" value="ECO:0007669"/>
    <property type="project" value="TreeGrafter"/>
</dbReference>
<reference evidence="4" key="1">
    <citation type="submission" date="2014-02" db="EMBL/GenBank/DDBJ databases">
        <authorList>
            <person name="Genoscope - CEA"/>
        </authorList>
    </citation>
    <scope>NUCLEOTIDE SEQUENCE</scope>
    <source>
        <strain evidence="4">LS3</strain>
    </source>
</reference>
<dbReference type="PANTHER" id="PTHR13382">
    <property type="entry name" value="MITOCHONDRIAL ATP SYNTHASE COUPLING FACTOR B"/>
    <property type="match status" value="1"/>
</dbReference>
<dbReference type="Pfam" id="PF25372">
    <property type="entry name" value="DUF7885"/>
    <property type="match status" value="1"/>
</dbReference>
<feature type="compositionally biased region" description="Low complexity" evidence="2">
    <location>
        <begin position="501"/>
        <end position="520"/>
    </location>
</feature>
<proteinExistence type="predicted"/>
<dbReference type="InterPro" id="IPR050648">
    <property type="entry name" value="F-box_LRR-repeat"/>
</dbReference>
<dbReference type="InterPro" id="IPR006553">
    <property type="entry name" value="Leu-rich_rpt_Cys-con_subtyp"/>
</dbReference>
<evidence type="ECO:0000256" key="1">
    <source>
        <dbReference type="ARBA" id="ARBA00022786"/>
    </source>
</evidence>
<name>A0A060TC04_BLAAD</name>
<evidence type="ECO:0000313" key="4">
    <source>
        <dbReference type="EMBL" id="CDP36696.1"/>
    </source>
</evidence>
<keyword evidence="1" id="KW-0833">Ubl conjugation pathway</keyword>
<dbReference type="SMART" id="SM00367">
    <property type="entry name" value="LRR_CC"/>
    <property type="match status" value="12"/>
</dbReference>
<evidence type="ECO:0000259" key="3">
    <source>
        <dbReference type="Pfam" id="PF25372"/>
    </source>
</evidence>
<dbReference type="AlphaFoldDB" id="A0A060TC04"/>
<dbReference type="SUPFAM" id="SSF52047">
    <property type="entry name" value="RNI-like"/>
    <property type="match status" value="1"/>
</dbReference>
<dbReference type="InterPro" id="IPR057207">
    <property type="entry name" value="FBXL15_LRR"/>
</dbReference>
<dbReference type="InterPro" id="IPR032675">
    <property type="entry name" value="LRR_dom_sf"/>
</dbReference>
<organism evidence="4">
    <name type="scientific">Blastobotrys adeninivorans</name>
    <name type="common">Yeast</name>
    <name type="synonym">Arxula adeninivorans</name>
    <dbReference type="NCBI Taxonomy" id="409370"/>
    <lineage>
        <taxon>Eukaryota</taxon>
        <taxon>Fungi</taxon>
        <taxon>Dikarya</taxon>
        <taxon>Ascomycota</taxon>
        <taxon>Saccharomycotina</taxon>
        <taxon>Dipodascomycetes</taxon>
        <taxon>Dipodascales</taxon>
        <taxon>Trichomonascaceae</taxon>
        <taxon>Blastobotrys</taxon>
    </lineage>
</organism>
<evidence type="ECO:0000256" key="2">
    <source>
        <dbReference type="SAM" id="MobiDB-lite"/>
    </source>
</evidence>
<feature type="compositionally biased region" description="Low complexity" evidence="2">
    <location>
        <begin position="13"/>
        <end position="31"/>
    </location>
</feature>
<dbReference type="Gene3D" id="3.80.10.10">
    <property type="entry name" value="Ribonuclease Inhibitor"/>
    <property type="match status" value="3"/>
</dbReference>
<dbReference type="InterPro" id="IPR036047">
    <property type="entry name" value="F-box-like_dom_sf"/>
</dbReference>
<reference evidence="4" key="2">
    <citation type="submission" date="2014-06" db="EMBL/GenBank/DDBJ databases">
        <title>The complete genome of Blastobotrys (Arxula) adeninivorans LS3 - a yeast of biotechnological interest.</title>
        <authorList>
            <person name="Kunze G."/>
            <person name="Gaillardin C."/>
            <person name="Czernicka M."/>
            <person name="Durrens P."/>
            <person name="Martin T."/>
            <person name="Boer E."/>
            <person name="Gabaldon T."/>
            <person name="Cruz J."/>
            <person name="Talla E."/>
            <person name="Marck C."/>
            <person name="Goffeau A."/>
            <person name="Barbe V."/>
            <person name="Baret P."/>
            <person name="Baronian K."/>
            <person name="Beier S."/>
            <person name="Bleykasten C."/>
            <person name="Bode R."/>
            <person name="Casaregola S."/>
            <person name="Despons L."/>
            <person name="Fairhead C."/>
            <person name="Giersberg M."/>
            <person name="Gierski P."/>
            <person name="Hahnel U."/>
            <person name="Hartmann A."/>
            <person name="Jankowska D."/>
            <person name="Jubin C."/>
            <person name="Jung P."/>
            <person name="Lafontaine I."/>
            <person name="Leh-Louis V."/>
            <person name="Lemaire M."/>
            <person name="Marcet-Houben M."/>
            <person name="Mascher M."/>
            <person name="Morel G."/>
            <person name="Richard G.-F."/>
            <person name="Riechen J."/>
            <person name="Sacerdot C."/>
            <person name="Sarkar A."/>
            <person name="Savel G."/>
            <person name="Schacherer J."/>
            <person name="Sherman D."/>
            <person name="Straub M.-L."/>
            <person name="Stein N."/>
            <person name="Thierry A."/>
            <person name="Trautwein-Schult A."/>
            <person name="Westhof E."/>
            <person name="Worch S."/>
            <person name="Dujon B."/>
            <person name="Souciet J.-L."/>
            <person name="Wincker P."/>
            <person name="Scholz U."/>
            <person name="Neuveglise N."/>
        </authorList>
    </citation>
    <scope>NUCLEOTIDE SEQUENCE</scope>
    <source>
        <strain evidence="4">LS3</strain>
    </source>
</reference>
<feature type="compositionally biased region" description="Low complexity" evidence="2">
    <location>
        <begin position="530"/>
        <end position="541"/>
    </location>
</feature>
<feature type="domain" description="F-box/LRR-repeat protein 15-like leucin rich repeat" evidence="3">
    <location>
        <begin position="266"/>
        <end position="497"/>
    </location>
</feature>
<dbReference type="EMBL" id="HG937692">
    <property type="protein sequence ID" value="CDP36696.1"/>
    <property type="molecule type" value="Genomic_DNA"/>
</dbReference>
<accession>A0A060TC04</accession>
<dbReference type="PhylomeDB" id="A0A060TC04"/>
<feature type="compositionally biased region" description="Polar residues" evidence="2">
    <location>
        <begin position="86"/>
        <end position="95"/>
    </location>
</feature>
<gene>
    <name evidence="4" type="ORF">GNLVRS02_ARAD1B18898g</name>
</gene>
<dbReference type="PANTHER" id="PTHR13382:SF67">
    <property type="entry name" value="SCF E3 UBIQUITIN LIGASE COMPLEX F-BOX PROTEIN POF2"/>
    <property type="match status" value="1"/>
</dbReference>
<feature type="region of interest" description="Disordered" evidence="2">
    <location>
        <begin position="1"/>
        <end position="43"/>
    </location>
</feature>
<protein>
    <submittedName>
        <fullName evidence="4">ARAD1B18898p</fullName>
    </submittedName>
</protein>
<feature type="region of interest" description="Disordered" evidence="2">
    <location>
        <begin position="59"/>
        <end position="105"/>
    </location>
</feature>
<feature type="compositionally biased region" description="Basic and acidic residues" evidence="2">
    <location>
        <begin position="32"/>
        <end position="42"/>
    </location>
</feature>
<sequence length="748" mass="82470">MTSGTDAPAEVPSVSDLHSSSSTSSMTSSHDQSSDRKMPEWKLHKRLSHASHATFSRLSDQFRDKRMSTESDDQSDSSSPRLVGSVSMNNSNNHGNAHYGMPDSSHSPVLRLPPELLAIIHSFLPTKADEWAFVLTCKPWFLACADAIWYRPHIPDKATLQLLVRTLGQPSAATFLPYGRLVRRLNLSLVADHVDDSVLINIAHACTELERLTLTGCSKVTDAGLMTIVSINPRLQSIDMSQLELVTDEAFMCIAYSCPRLGGCYASNCKLLTDRAVMEMASRCRNLKRVKFAGCPAITDASVSLLIDQCPSLVEIDVTGCSEVSNDTVTRALQSLTQLRELRLASLLKISDDAFVRLPTDYCLDRLRIVDLTGCVLVTDDSVHKLVQCAPRLRNVVLAKCVNITDNGVQALTRLKRSLHYLHLGHCSNITDKGIAWLVEACQRIMYIDVACCTQLTNEAVKDLAMLPRLRRIGLVKCQNITDEAIFALADRSFAVNHTTTTTTASTSNNSTLAGTASHPLHPPPPPSTTTPATTTATTTTTTTSMTNTLERIHLSYCTNITLASVIQLVNSCPRLTHLSLTGVPAFMRHDLTQFCRSAPPEFTQHQQAVFCVFSGKGIERLRNHLNSIMLETEYAALHLPHGDPAARIFPGITDAALHNYALRAQHLPPGRLQLASDLPHRQRNNAPLRYPNPQGNDDLAMHIGMMQVGDMDHQANVHRLFGYHPLAFQQPRVFDDEEEDESGFNSE</sequence>
<feature type="region of interest" description="Disordered" evidence="2">
    <location>
        <begin position="501"/>
        <end position="541"/>
    </location>
</feature>
<feature type="compositionally biased region" description="Basic and acidic residues" evidence="2">
    <location>
        <begin position="60"/>
        <end position="69"/>
    </location>
</feature>
<dbReference type="SUPFAM" id="SSF81383">
    <property type="entry name" value="F-box domain"/>
    <property type="match status" value="1"/>
</dbReference>